<protein>
    <submittedName>
        <fullName evidence="9">Sensor histidine kinase regulating citrate/malate metabolism</fullName>
    </submittedName>
</protein>
<dbReference type="InterPro" id="IPR011006">
    <property type="entry name" value="CheY-like_superfamily"/>
</dbReference>
<feature type="compositionally biased region" description="Basic residues" evidence="7">
    <location>
        <begin position="513"/>
        <end position="524"/>
    </location>
</feature>
<dbReference type="Gene3D" id="3.30.450.20">
    <property type="entry name" value="PAS domain"/>
    <property type="match status" value="2"/>
</dbReference>
<evidence type="ECO:0000259" key="8">
    <source>
        <dbReference type="PROSITE" id="PS50110"/>
    </source>
</evidence>
<dbReference type="SMART" id="SM00448">
    <property type="entry name" value="REC"/>
    <property type="match status" value="1"/>
</dbReference>
<feature type="modified residue" description="4-aspartylphosphate" evidence="6">
    <location>
        <position position="629"/>
    </location>
</feature>
<evidence type="ECO:0000256" key="7">
    <source>
        <dbReference type="SAM" id="MobiDB-lite"/>
    </source>
</evidence>
<dbReference type="InterPro" id="IPR036890">
    <property type="entry name" value="HATPase_C_sf"/>
</dbReference>
<dbReference type="PROSITE" id="PS50110">
    <property type="entry name" value="RESPONSE_REGULATORY"/>
    <property type="match status" value="1"/>
</dbReference>
<dbReference type="SUPFAM" id="SSF103190">
    <property type="entry name" value="Sensory domain-like"/>
    <property type="match status" value="1"/>
</dbReference>
<keyword evidence="9" id="KW-0808">Transferase</keyword>
<feature type="domain" description="Response regulatory" evidence="8">
    <location>
        <begin position="573"/>
        <end position="694"/>
    </location>
</feature>
<evidence type="ECO:0000256" key="6">
    <source>
        <dbReference type="PROSITE-ProRule" id="PRU00169"/>
    </source>
</evidence>
<keyword evidence="6" id="KW-0597">Phosphoprotein</keyword>
<dbReference type="SUPFAM" id="SSF46785">
    <property type="entry name" value="Winged helix' DNA-binding domain"/>
    <property type="match status" value="1"/>
</dbReference>
<dbReference type="SUPFAM" id="SSF55874">
    <property type="entry name" value="ATPase domain of HSP90 chaperone/DNA topoisomerase II/histidine kinase"/>
    <property type="match status" value="1"/>
</dbReference>
<dbReference type="GO" id="GO:0000156">
    <property type="term" value="F:phosphorelay response regulator activity"/>
    <property type="evidence" value="ECO:0007669"/>
    <property type="project" value="TreeGrafter"/>
</dbReference>
<sequence>MSLARRFLALQLALGVVISLVVAGVMVWQTHTRVTEQAQAVTRVATGTLVDDPFVRDALLSSDPHPRLQELTSTLERDTAVDFITIMTPDGTRITHHDEGFVGQQYLGDRSQALHGEVHTATEVGRLGPSVRTIAPVRDRDGTIIGLVSSGVLLNRIAAESRHELPGLALIVGALLAAASVVCVLVARYLNRATDGRSPESLVRGLALNRAVLSRAREGLVLLDPADRPVLSNTRAGELLGVTPGEQRGSSPEDTRFEPYDNARSGPGSPRRSRGLSGPRGIARRRRRPAAEPVPPAVAELLARADTFTDERCTVEGRTLVASCTRVSEDSGLRVLMVQDQTELSRMSGELDTVRTMAAGLRAQTHEHANRMHTVVSLLELERYPQARDFAASTLEGSVRLGVTAREIEDPYVAALLAGKTATAHERGVELVVVTHERVPPLAVDPSELVSVLGNLVDNAVDAVSDVERDERPDDEPPTVEVELVPRRAVRAPHGRRQRARHPTGRAGAALRPRGHHQARHGRTPRGGPGRRAPGGGGLGNRTHGVPRGGRRVLGGHPRAAPRPRSEGEPMIRVLVVDDEALTASAHAEYVARCAGFEVAGVARNGTAAVRAVRERAASSAPVDLVLLDLTLPDISGLEVARALRAQRAAVDLLIVTAHRDVATVRDATAVGVVGYLVKPFTFDELRRKLEAYAAYHRVLAAATPDDAAIEQAELDRIFAALVARPAPAPPKGLAPDTLEAVAGFLREASDYHSAGELARELGLSRVTARRYLEHLCAAGSVDRRARHGTPGRPELEYGWRR</sequence>
<dbReference type="Gene3D" id="3.40.50.2300">
    <property type="match status" value="1"/>
</dbReference>
<feature type="compositionally biased region" description="Basic residues" evidence="7">
    <location>
        <begin position="489"/>
        <end position="504"/>
    </location>
</feature>
<dbReference type="Proteomes" id="UP000192929">
    <property type="component" value="Unassembled WGS sequence"/>
</dbReference>
<dbReference type="SUPFAM" id="SSF52172">
    <property type="entry name" value="CheY-like"/>
    <property type="match status" value="1"/>
</dbReference>
<accession>A0A1X7C167</accession>
<keyword evidence="9" id="KW-0418">Kinase</keyword>
<feature type="region of interest" description="Disordered" evidence="7">
    <location>
        <begin position="489"/>
        <end position="567"/>
    </location>
</feature>
<dbReference type="InterPro" id="IPR001789">
    <property type="entry name" value="Sig_transdc_resp-reg_receiver"/>
</dbReference>
<evidence type="ECO:0000256" key="5">
    <source>
        <dbReference type="ARBA" id="ARBA00023136"/>
    </source>
</evidence>
<dbReference type="Gene3D" id="1.10.10.10">
    <property type="entry name" value="Winged helix-like DNA-binding domain superfamily/Winged helix DNA-binding domain"/>
    <property type="match status" value="1"/>
</dbReference>
<keyword evidence="2" id="KW-1003">Cell membrane</keyword>
<dbReference type="GO" id="GO:0005886">
    <property type="term" value="C:plasma membrane"/>
    <property type="evidence" value="ECO:0007669"/>
    <property type="project" value="UniProtKB-SubCell"/>
</dbReference>
<keyword evidence="10" id="KW-1185">Reference proteome</keyword>
<evidence type="ECO:0000256" key="2">
    <source>
        <dbReference type="ARBA" id="ARBA00022475"/>
    </source>
</evidence>
<dbReference type="Gene3D" id="3.30.565.10">
    <property type="entry name" value="Histidine kinase-like ATPase, C-terminal domain"/>
    <property type="match status" value="1"/>
</dbReference>
<proteinExistence type="predicted"/>
<feature type="compositionally biased region" description="Low complexity" evidence="7">
    <location>
        <begin position="264"/>
        <end position="281"/>
    </location>
</feature>
<name>A0A1X7C167_9MICC</name>
<dbReference type="InterPro" id="IPR051271">
    <property type="entry name" value="2C-system_Tx_regulators"/>
</dbReference>
<feature type="compositionally biased region" description="Basic and acidic residues" evidence="7">
    <location>
        <begin position="251"/>
        <end position="261"/>
    </location>
</feature>
<reference evidence="10" key="1">
    <citation type="submission" date="2017-04" db="EMBL/GenBank/DDBJ databases">
        <authorList>
            <person name="Varghese N."/>
            <person name="Submissions S."/>
        </authorList>
    </citation>
    <scope>NUCLEOTIDE SEQUENCE [LARGE SCALE GENOMIC DNA]</scope>
    <source>
        <strain evidence="10">NIO-1021</strain>
    </source>
</reference>
<dbReference type="PANTHER" id="PTHR45526:SF1">
    <property type="entry name" value="TRANSCRIPTIONAL REGULATORY PROTEIN DCUR-RELATED"/>
    <property type="match status" value="1"/>
</dbReference>
<dbReference type="GO" id="GO:0016301">
    <property type="term" value="F:kinase activity"/>
    <property type="evidence" value="ECO:0007669"/>
    <property type="project" value="UniProtKB-KW"/>
</dbReference>
<evidence type="ECO:0000313" key="10">
    <source>
        <dbReference type="Proteomes" id="UP000192929"/>
    </source>
</evidence>
<dbReference type="InterPro" id="IPR029151">
    <property type="entry name" value="Sensor-like_sf"/>
</dbReference>
<gene>
    <name evidence="9" type="ORF">SAMN06296028_10124</name>
</gene>
<dbReference type="EMBL" id="FXAC01000001">
    <property type="protein sequence ID" value="SME88064.1"/>
    <property type="molecule type" value="Genomic_DNA"/>
</dbReference>
<keyword evidence="5" id="KW-0472">Membrane</keyword>
<keyword evidence="3" id="KW-0812">Transmembrane</keyword>
<evidence type="ECO:0000256" key="4">
    <source>
        <dbReference type="ARBA" id="ARBA00022989"/>
    </source>
</evidence>
<comment type="subcellular location">
    <subcellularLocation>
        <location evidence="1">Cell membrane</location>
        <topology evidence="1">Multi-pass membrane protein</topology>
    </subcellularLocation>
</comment>
<dbReference type="InterPro" id="IPR036388">
    <property type="entry name" value="WH-like_DNA-bd_sf"/>
</dbReference>
<feature type="compositionally biased region" description="Gly residues" evidence="7">
    <location>
        <begin position="525"/>
        <end position="540"/>
    </location>
</feature>
<evidence type="ECO:0000256" key="3">
    <source>
        <dbReference type="ARBA" id="ARBA00022692"/>
    </source>
</evidence>
<dbReference type="InterPro" id="IPR036390">
    <property type="entry name" value="WH_DNA-bd_sf"/>
</dbReference>
<dbReference type="Pfam" id="PF00072">
    <property type="entry name" value="Response_reg"/>
    <property type="match status" value="1"/>
</dbReference>
<dbReference type="Pfam" id="PF17203">
    <property type="entry name" value="sCache_3_2"/>
    <property type="match status" value="1"/>
</dbReference>
<keyword evidence="4" id="KW-1133">Transmembrane helix</keyword>
<dbReference type="Pfam" id="PF08279">
    <property type="entry name" value="HTH_11"/>
    <property type="match status" value="1"/>
</dbReference>
<evidence type="ECO:0000313" key="9">
    <source>
        <dbReference type="EMBL" id="SME88064.1"/>
    </source>
</evidence>
<dbReference type="PANTHER" id="PTHR45526">
    <property type="entry name" value="TRANSCRIPTIONAL REGULATORY PROTEIN DPIA"/>
    <property type="match status" value="1"/>
</dbReference>
<feature type="region of interest" description="Disordered" evidence="7">
    <location>
        <begin position="234"/>
        <end position="295"/>
    </location>
</feature>
<evidence type="ECO:0000256" key="1">
    <source>
        <dbReference type="ARBA" id="ARBA00004651"/>
    </source>
</evidence>
<dbReference type="InterPro" id="IPR033463">
    <property type="entry name" value="sCache_3"/>
</dbReference>
<organism evidence="9 10">
    <name type="scientific">Kocuria marina subsp. indica</name>
    <dbReference type="NCBI Taxonomy" id="1049583"/>
    <lineage>
        <taxon>Bacteria</taxon>
        <taxon>Bacillati</taxon>
        <taxon>Actinomycetota</taxon>
        <taxon>Actinomycetes</taxon>
        <taxon>Micrococcales</taxon>
        <taxon>Micrococcaceae</taxon>
        <taxon>Kocuria</taxon>
    </lineage>
</organism>
<dbReference type="AlphaFoldDB" id="A0A1X7C167"/>
<dbReference type="InterPro" id="IPR013196">
    <property type="entry name" value="HTH_11"/>
</dbReference>